<dbReference type="STRING" id="670386.D3BIP8"/>
<evidence type="ECO:0000313" key="10">
    <source>
        <dbReference type="EMBL" id="EFA78672.1"/>
    </source>
</evidence>
<keyword evidence="6 8" id="KW-0446">Lipid-binding</keyword>
<dbReference type="Pfam" id="PF08511">
    <property type="entry name" value="COQ9"/>
    <property type="match status" value="1"/>
</dbReference>
<dbReference type="Gene3D" id="1.10.357.10">
    <property type="entry name" value="Tetracycline Repressor, domain 2"/>
    <property type="match status" value="1"/>
</dbReference>
<gene>
    <name evidence="10" type="primary">coq9</name>
    <name evidence="10" type="ORF">PPL_08131</name>
</gene>
<keyword evidence="11" id="KW-1185">Reference proteome</keyword>
<keyword evidence="10" id="KW-0830">Ubiquinone</keyword>
<evidence type="ECO:0000256" key="6">
    <source>
        <dbReference type="ARBA" id="ARBA00023121"/>
    </source>
</evidence>
<proteinExistence type="inferred from homology"/>
<dbReference type="GeneID" id="31363611"/>
<dbReference type="InParanoid" id="D3BIP8"/>
<evidence type="ECO:0000256" key="1">
    <source>
        <dbReference type="ARBA" id="ARBA00004173"/>
    </source>
</evidence>
<dbReference type="GO" id="GO:0006744">
    <property type="term" value="P:ubiquinone biosynthetic process"/>
    <property type="evidence" value="ECO:0007669"/>
    <property type="project" value="UniProtKB-UniRule"/>
</dbReference>
<dbReference type="AlphaFoldDB" id="D3BIP8"/>
<protein>
    <recommendedName>
        <fullName evidence="8">Ubiquinone biosynthesis protein</fullName>
    </recommendedName>
</protein>
<dbReference type="GO" id="GO:0008289">
    <property type="term" value="F:lipid binding"/>
    <property type="evidence" value="ECO:0007669"/>
    <property type="project" value="UniProtKB-UniRule"/>
</dbReference>
<evidence type="ECO:0000256" key="3">
    <source>
        <dbReference type="ARBA" id="ARBA00010766"/>
    </source>
</evidence>
<dbReference type="UniPathway" id="UPA00232"/>
<evidence type="ECO:0000256" key="4">
    <source>
        <dbReference type="ARBA" id="ARBA00022688"/>
    </source>
</evidence>
<dbReference type="PANTHER" id="PTHR21427:SF19">
    <property type="entry name" value="UBIQUINONE BIOSYNTHESIS PROTEIN COQ9, MITOCHONDRIAL"/>
    <property type="match status" value="1"/>
</dbReference>
<name>D3BIP8_HETP5</name>
<dbReference type="RefSeq" id="XP_020430796.1">
    <property type="nucleotide sequence ID" value="XM_020578957.1"/>
</dbReference>
<evidence type="ECO:0000313" key="11">
    <source>
        <dbReference type="Proteomes" id="UP000001396"/>
    </source>
</evidence>
<evidence type="ECO:0000256" key="7">
    <source>
        <dbReference type="ARBA" id="ARBA00023128"/>
    </source>
</evidence>
<dbReference type="EMBL" id="ADBJ01000037">
    <property type="protein sequence ID" value="EFA78672.1"/>
    <property type="molecule type" value="Genomic_DNA"/>
</dbReference>
<comment type="caution">
    <text evidence="10">The sequence shown here is derived from an EMBL/GenBank/DDBJ whole genome shotgun (WGS) entry which is preliminary data.</text>
</comment>
<keyword evidence="4 8" id="KW-0831">Ubiquinone biosynthesis</keyword>
<evidence type="ECO:0000256" key="8">
    <source>
        <dbReference type="RuleBase" id="RU366063"/>
    </source>
</evidence>
<organism evidence="10 11">
    <name type="scientific">Heterostelium pallidum (strain ATCC 26659 / Pp 5 / PN500)</name>
    <name type="common">Cellular slime mold</name>
    <name type="synonym">Polysphondylium pallidum</name>
    <dbReference type="NCBI Taxonomy" id="670386"/>
    <lineage>
        <taxon>Eukaryota</taxon>
        <taxon>Amoebozoa</taxon>
        <taxon>Evosea</taxon>
        <taxon>Eumycetozoa</taxon>
        <taxon>Dictyostelia</taxon>
        <taxon>Acytosteliales</taxon>
        <taxon>Acytosteliaceae</taxon>
        <taxon>Heterostelium</taxon>
    </lineage>
</organism>
<comment type="function">
    <text evidence="8">Membrane-associated protein that warps the membrane surface to access and bind aromatic isoprenes with high specificity, including ubiquinone (CoQ) isoprene intermediates and presents them directly to Coq7, therefore facilitating the Coq7-mediated hydroxylase step. Participates in the biosynthesis of coenzyme Q, also named ubiquinone, an essential lipid-soluble electron transporter for aerobic cellular respiration.</text>
</comment>
<dbReference type="OMA" id="ICHISGI"/>
<dbReference type="PANTHER" id="PTHR21427">
    <property type="entry name" value="UBIQUINONE BIOSYNTHESIS PROTEIN COQ9, MITOCHONDRIAL"/>
    <property type="match status" value="1"/>
</dbReference>
<dbReference type="InterPro" id="IPR012762">
    <property type="entry name" value="Ubiq_biosynth_COQ9"/>
</dbReference>
<dbReference type="GO" id="GO:0005743">
    <property type="term" value="C:mitochondrial inner membrane"/>
    <property type="evidence" value="ECO:0007669"/>
    <property type="project" value="TreeGrafter"/>
</dbReference>
<dbReference type="NCBIfam" id="TIGR02396">
    <property type="entry name" value="diverge_rpsU"/>
    <property type="match status" value="1"/>
</dbReference>
<reference evidence="10 11" key="1">
    <citation type="journal article" date="2011" name="Genome Res.">
        <title>Phylogeny-wide analysis of social amoeba genomes highlights ancient origins for complex intercellular communication.</title>
        <authorList>
            <person name="Heidel A.J."/>
            <person name="Lawal H.M."/>
            <person name="Felder M."/>
            <person name="Schilde C."/>
            <person name="Helps N.R."/>
            <person name="Tunggal B."/>
            <person name="Rivero F."/>
            <person name="John U."/>
            <person name="Schleicher M."/>
            <person name="Eichinger L."/>
            <person name="Platzer M."/>
            <person name="Noegel A.A."/>
            <person name="Schaap P."/>
            <person name="Gloeckner G."/>
        </authorList>
    </citation>
    <scope>NUCLEOTIDE SEQUENCE [LARGE SCALE GENOMIC DNA]</scope>
    <source>
        <strain evidence="11">ATCC 26659 / Pp 5 / PN500</strain>
    </source>
</reference>
<evidence type="ECO:0000256" key="2">
    <source>
        <dbReference type="ARBA" id="ARBA00004749"/>
    </source>
</evidence>
<keyword evidence="7 8" id="KW-0496">Mitochondrion</keyword>
<dbReference type="InterPro" id="IPR013718">
    <property type="entry name" value="COQ9_C"/>
</dbReference>
<sequence>MIRNSCSRSIRLLLNNNNSYQCRNIRNIVTLSSMNNSRSNLTLNIRNNNNHNVEYQNIRNYCSKLNDNINTDSTTTQQHQQTNNNNKVDETIDEFKALILDGALKNVALYGWSETAISKACTDLGYEPTLHSMFENGGYDLAYYFVTKCNRQLSEKLTPEILSALTQRERVKLAIKMRLSMIAPYINRWAEAMQVLAHPRNIISSAPSMAGLVDEIWHLVDDRSTDFEWYTKRGLLAALYTSSELYMLNDTTPEFVSTWRFVDDRVDDMINVLKFKNDIGQSVSLTANMLLNKLNKK</sequence>
<feature type="domain" description="COQ9 C-terminal" evidence="9">
    <location>
        <begin position="204"/>
        <end position="271"/>
    </location>
</feature>
<keyword evidence="5" id="KW-0809">Transit peptide</keyword>
<dbReference type="FunFam" id="1.10.357.10:FF:000004">
    <property type="entry name" value="Ubiquinone biosynthesis protein COQ9, mitochondrial"/>
    <property type="match status" value="1"/>
</dbReference>
<dbReference type="Proteomes" id="UP000001396">
    <property type="component" value="Unassembled WGS sequence"/>
</dbReference>
<accession>D3BIP8</accession>
<comment type="similarity">
    <text evidence="3 8">Belongs to the COQ9 family.</text>
</comment>
<comment type="subcellular location">
    <subcellularLocation>
        <location evidence="1 8">Mitochondrion</location>
    </subcellularLocation>
</comment>
<dbReference type="FunCoup" id="D3BIP8">
    <property type="interactions" value="371"/>
</dbReference>
<evidence type="ECO:0000256" key="5">
    <source>
        <dbReference type="ARBA" id="ARBA00022946"/>
    </source>
</evidence>
<evidence type="ECO:0000259" key="9">
    <source>
        <dbReference type="Pfam" id="PF08511"/>
    </source>
</evidence>
<comment type="pathway">
    <text evidence="2 8">Cofactor biosynthesis; ubiquinone biosynthesis.</text>
</comment>